<dbReference type="Proteomes" id="UP000054621">
    <property type="component" value="Unassembled WGS sequence"/>
</dbReference>
<organism evidence="2 3">
    <name type="scientific">Legionella sainthelensi</name>
    <dbReference type="NCBI Taxonomy" id="28087"/>
    <lineage>
        <taxon>Bacteria</taxon>
        <taxon>Pseudomonadati</taxon>
        <taxon>Pseudomonadota</taxon>
        <taxon>Gammaproteobacteria</taxon>
        <taxon>Legionellales</taxon>
        <taxon>Legionellaceae</taxon>
        <taxon>Legionella</taxon>
    </lineage>
</organism>
<dbReference type="InterPro" id="IPR031758">
    <property type="entry name" value="SoDot-IcmSS"/>
</dbReference>
<evidence type="ECO:0000313" key="3">
    <source>
        <dbReference type="Proteomes" id="UP000054621"/>
    </source>
</evidence>
<reference evidence="2 3" key="1">
    <citation type="submission" date="2015-11" db="EMBL/GenBank/DDBJ databases">
        <title>Genomic analysis of 38 Legionella species identifies large and diverse effector repertoires.</title>
        <authorList>
            <person name="Burstein D."/>
            <person name="Amaro F."/>
            <person name="Zusman T."/>
            <person name="Lifshitz Z."/>
            <person name="Cohen O."/>
            <person name="Gilbert J.A."/>
            <person name="Pupko T."/>
            <person name="Shuman H.A."/>
            <person name="Segal G."/>
        </authorList>
    </citation>
    <scope>NUCLEOTIDE SEQUENCE [LARGE SCALE GENOMIC DNA]</scope>
    <source>
        <strain evidence="2 3">Mt.St.Helens-4</strain>
    </source>
</reference>
<sequence length="456" mass="51157">MTFELKELSTLKKEFNDAVDVLLKRDKKIKKIEDLSNPRKYELQYLTAILSRLEEQVSERTIKPQVAALTFYGAMQTVMRDIENKRGMLDSSGLLSDSLANIIGINAEVRAENKPDLYQTSKFYTALNEFLKQIFINNDSRKGFKKEHILHAIPTNHLNELIETSYLLSKNAEKAIVDSLAATGQSIVVFEKPTPPSVEEKKETPVAEEQKTVFVGEYAASKKSPISATGRFGSWEDLTHALDDLIKDELADKNVSKINKLGLHRAAQLHFLNTIKAAVQATGINESEKLAVLAGAMHLVRKQIDDEYASAILTSTENSIIHKGLDKILGKKGEVDAQDIEALIFSTTQFMRFLTVEPKAEAKKSIRNKHVFSEIAGFDLKNTFTLCIDMIHDCRNVALHHVVEEFNKEGKIPEKAPKSYIASALSKFSFLTGKKDESSEEEDDELEHKSTDALTR</sequence>
<gene>
    <name evidence="2" type="ORF">Lsai_0733</name>
</gene>
<feature type="region of interest" description="Disordered" evidence="1">
    <location>
        <begin position="434"/>
        <end position="456"/>
    </location>
</feature>
<dbReference type="AlphaFoldDB" id="A0A0W0YQ10"/>
<evidence type="ECO:0000313" key="2">
    <source>
        <dbReference type="EMBL" id="KTD58933.1"/>
    </source>
</evidence>
<protein>
    <submittedName>
        <fullName evidence="2">Substrate of the Dot/Icm secretion system</fullName>
    </submittedName>
</protein>
<evidence type="ECO:0000256" key="1">
    <source>
        <dbReference type="SAM" id="MobiDB-lite"/>
    </source>
</evidence>
<dbReference type="RefSeq" id="WP_027271741.1">
    <property type="nucleotide sequence ID" value="NZ_CAAAJE010000023.1"/>
</dbReference>
<dbReference type="eggNOG" id="COG3058">
    <property type="taxonomic scope" value="Bacteria"/>
</dbReference>
<dbReference type="EMBL" id="LNYV01000011">
    <property type="protein sequence ID" value="KTD58933.1"/>
    <property type="molecule type" value="Genomic_DNA"/>
</dbReference>
<dbReference type="Pfam" id="PF16848">
    <property type="entry name" value="SoDot-IcmSS"/>
    <property type="match status" value="2"/>
</dbReference>
<feature type="compositionally biased region" description="Basic and acidic residues" evidence="1">
    <location>
        <begin position="446"/>
        <end position="456"/>
    </location>
</feature>
<dbReference type="Gene3D" id="1.20.1440.330">
    <property type="match status" value="2"/>
</dbReference>
<dbReference type="PATRIC" id="fig|28087.4.peg.781"/>
<dbReference type="InterPro" id="IPR044887">
    <property type="entry name" value="SoDot-IcmSS_sf"/>
</dbReference>
<comment type="caution">
    <text evidence="2">The sequence shown here is derived from an EMBL/GenBank/DDBJ whole genome shotgun (WGS) entry which is preliminary data.</text>
</comment>
<dbReference type="OrthoDB" id="5649158at2"/>
<proteinExistence type="predicted"/>
<name>A0A0W0YQ10_9GAMM</name>
<accession>A0A0W0YQ10</accession>